<dbReference type="InterPro" id="IPR027417">
    <property type="entry name" value="P-loop_NTPase"/>
</dbReference>
<dbReference type="InterPro" id="IPR050334">
    <property type="entry name" value="Molybdenum_import_ModC"/>
</dbReference>
<dbReference type="GO" id="GO:0005739">
    <property type="term" value="C:mitochondrion"/>
    <property type="evidence" value="ECO:0007669"/>
    <property type="project" value="TreeGrafter"/>
</dbReference>
<gene>
    <name evidence="3" type="ORF">F5891DRAFT_1224684</name>
</gene>
<keyword evidence="2" id="KW-0812">Transmembrane</keyword>
<protein>
    <submittedName>
        <fullName evidence="3">Uncharacterized protein</fullName>
    </submittedName>
</protein>
<accession>A0AAD4E7J0</accession>
<keyword evidence="4" id="KW-1185">Reference proteome</keyword>
<evidence type="ECO:0000313" key="4">
    <source>
        <dbReference type="Proteomes" id="UP001195769"/>
    </source>
</evidence>
<feature type="compositionally biased region" description="Basic and acidic residues" evidence="1">
    <location>
        <begin position="567"/>
        <end position="578"/>
    </location>
</feature>
<dbReference type="PANTHER" id="PTHR43514:SF4">
    <property type="entry name" value="ABC TRANSPORTER I FAMILY MEMBER 10"/>
    <property type="match status" value="1"/>
</dbReference>
<dbReference type="AlphaFoldDB" id="A0AAD4E7J0"/>
<dbReference type="PANTHER" id="PTHR43514">
    <property type="entry name" value="ABC TRANSPORTER I FAMILY MEMBER 10"/>
    <property type="match status" value="1"/>
</dbReference>
<dbReference type="GeneID" id="64663781"/>
<feature type="transmembrane region" description="Helical" evidence="2">
    <location>
        <begin position="78"/>
        <end position="97"/>
    </location>
</feature>
<evidence type="ECO:0000313" key="3">
    <source>
        <dbReference type="EMBL" id="KAG1901042.1"/>
    </source>
</evidence>
<dbReference type="Proteomes" id="UP001195769">
    <property type="component" value="Unassembled WGS sequence"/>
</dbReference>
<evidence type="ECO:0000256" key="2">
    <source>
        <dbReference type="SAM" id="Phobius"/>
    </source>
</evidence>
<evidence type="ECO:0000256" key="1">
    <source>
        <dbReference type="SAM" id="MobiDB-lite"/>
    </source>
</evidence>
<feature type="transmembrane region" description="Helical" evidence="2">
    <location>
        <begin position="274"/>
        <end position="297"/>
    </location>
</feature>
<proteinExistence type="predicted"/>
<reference evidence="3" key="1">
    <citation type="journal article" date="2020" name="New Phytol.">
        <title>Comparative genomics reveals dynamic genome evolution in host specialist ectomycorrhizal fungi.</title>
        <authorList>
            <person name="Lofgren L.A."/>
            <person name="Nguyen N.H."/>
            <person name="Vilgalys R."/>
            <person name="Ruytinx J."/>
            <person name="Liao H.L."/>
            <person name="Branco S."/>
            <person name="Kuo A."/>
            <person name="LaButti K."/>
            <person name="Lipzen A."/>
            <person name="Andreopoulos W."/>
            <person name="Pangilinan J."/>
            <person name="Riley R."/>
            <person name="Hundley H."/>
            <person name="Na H."/>
            <person name="Barry K."/>
            <person name="Grigoriev I.V."/>
            <person name="Stajich J.E."/>
            <person name="Kennedy P.G."/>
        </authorList>
    </citation>
    <scope>NUCLEOTIDE SEQUENCE</scope>
    <source>
        <strain evidence="3">FC203</strain>
    </source>
</reference>
<feature type="region of interest" description="Disordered" evidence="1">
    <location>
        <begin position="567"/>
        <end position="588"/>
    </location>
</feature>
<comment type="caution">
    <text evidence="3">The sequence shown here is derived from an EMBL/GenBank/DDBJ whole genome shotgun (WGS) entry which is preliminary data.</text>
</comment>
<sequence>MIVFTFQTLQIVNIIFLTVEPVILLMLVYFEHIIRVTSRIHSGYYRTANGDTHRESFVARASAKITHFLKGFWVWSKFWIASLLGVGFQTCLVVGYAKLNPFAILALTFPLTKHDVVPAPEQQKLSILLHQYVLTWVPLVYTTSAVALGGTYFITTWNAVVLLGAILAWVEDMAGARGYEDKEEIGRQRRQVRGVHYDAVDTAENGHHDFENGDQCVGIIEETEPTEITPLIAQHGQPTPSDGASPSGVYAAVSMLALLIVLPLAPFSMNMHRWLNGIILIIFILRDPHCVAFVSFAHRPRAAGSAFYDYTSPYGAVRQEDCITLRESMFGEYDFPNVQPKGGKVKTPVEIAQNEVKKGIFEDLTSRLASSNGQTHQACIVKAILSEPELLIPDESLIRLDVNTRPMLLNVLRSLHESLSPRIIMGLRIQDPVLDWISHIALVTGETILTGVKYEIMSKDAEHHTNAKEAEHKMASTTQSYLQSGLGHGKPVVDMKNVNVSYSPCKVLKNINWTIHAGTFWREWFRENYTFASDCYGTVYARAQGLASEKASDHEWWEMQSVSGLRRGTEGLTGHETENGDDEEKTGTRYNHEHTTYMEPTVNTEGGTSDQDEAKYTKCNASAYLKVPVEPVKKIEKWWVKHSS</sequence>
<name>A0AAD4E7J0_9AGAM</name>
<dbReference type="EMBL" id="JABBWK010000024">
    <property type="protein sequence ID" value="KAG1901042.1"/>
    <property type="molecule type" value="Genomic_DNA"/>
</dbReference>
<organism evidence="3 4">
    <name type="scientific">Suillus fuscotomentosus</name>
    <dbReference type="NCBI Taxonomy" id="1912939"/>
    <lineage>
        <taxon>Eukaryota</taxon>
        <taxon>Fungi</taxon>
        <taxon>Dikarya</taxon>
        <taxon>Basidiomycota</taxon>
        <taxon>Agaricomycotina</taxon>
        <taxon>Agaricomycetes</taxon>
        <taxon>Agaricomycetidae</taxon>
        <taxon>Boletales</taxon>
        <taxon>Suillineae</taxon>
        <taxon>Suillaceae</taxon>
        <taxon>Suillus</taxon>
    </lineage>
</organism>
<feature type="transmembrane region" description="Helical" evidence="2">
    <location>
        <begin position="12"/>
        <end position="30"/>
    </location>
</feature>
<dbReference type="Gene3D" id="3.40.50.300">
    <property type="entry name" value="P-loop containing nucleotide triphosphate hydrolases"/>
    <property type="match status" value="1"/>
</dbReference>
<dbReference type="RefSeq" id="XP_041226618.1">
    <property type="nucleotide sequence ID" value="XM_041369483.1"/>
</dbReference>
<feature type="transmembrane region" description="Helical" evidence="2">
    <location>
        <begin position="249"/>
        <end position="268"/>
    </location>
</feature>
<dbReference type="SUPFAM" id="SSF52540">
    <property type="entry name" value="P-loop containing nucleoside triphosphate hydrolases"/>
    <property type="match status" value="1"/>
</dbReference>
<keyword evidence="2" id="KW-1133">Transmembrane helix</keyword>
<keyword evidence="2" id="KW-0472">Membrane</keyword>